<sequence>MLLLFWPVLSIQHVIPISIKICSLCERLVRLKQGPQLLLVSNILGNRSMRYPISYIHIVVHQGHSQRHC</sequence>
<comment type="caution">
    <text evidence="1">The sequence shown here is derived from an EMBL/GenBank/DDBJ whole genome shotgun (WGS) entry which is preliminary data.</text>
</comment>
<keyword evidence="2" id="KW-1185">Reference proteome</keyword>
<evidence type="ECO:0000313" key="1">
    <source>
        <dbReference type="EMBL" id="GIU37096.1"/>
    </source>
</evidence>
<gene>
    <name evidence="1" type="ORF">TUM3794_07280</name>
</gene>
<dbReference type="RefSeq" id="WP_394230395.1">
    <property type="nucleotide sequence ID" value="NZ_JBHOHD010000016.1"/>
</dbReference>
<organism evidence="1 2">
    <name type="scientific">Shewanella colwelliana</name>
    <name type="common">Alteromonas colwelliana</name>
    <dbReference type="NCBI Taxonomy" id="23"/>
    <lineage>
        <taxon>Bacteria</taxon>
        <taxon>Pseudomonadati</taxon>
        <taxon>Pseudomonadota</taxon>
        <taxon>Gammaproteobacteria</taxon>
        <taxon>Alteromonadales</taxon>
        <taxon>Shewanellaceae</taxon>
        <taxon>Shewanella</taxon>
    </lineage>
</organism>
<evidence type="ECO:0000313" key="2">
    <source>
        <dbReference type="Proteomes" id="UP000773469"/>
    </source>
</evidence>
<protein>
    <submittedName>
        <fullName evidence="1">Uncharacterized protein</fullName>
    </submittedName>
</protein>
<accession>A0ABQ4NVR8</accession>
<name>A0ABQ4NVR8_SHECO</name>
<dbReference type="EMBL" id="BPEU01000004">
    <property type="protein sequence ID" value="GIU37096.1"/>
    <property type="molecule type" value="Genomic_DNA"/>
</dbReference>
<proteinExistence type="predicted"/>
<dbReference type="Proteomes" id="UP000773469">
    <property type="component" value="Unassembled WGS sequence"/>
</dbReference>
<reference evidence="1 2" key="1">
    <citation type="submission" date="2021-05" db="EMBL/GenBank/DDBJ databases">
        <title>Molecular characterization for Shewanella algae harboring chromosomal blaOXA-55-like strains isolated from clinical and environment sample.</title>
        <authorList>
            <person name="Ohama Y."/>
            <person name="Aoki K."/>
            <person name="Harada S."/>
            <person name="Moriya K."/>
            <person name="Ishii Y."/>
            <person name="Tateda K."/>
        </authorList>
    </citation>
    <scope>NUCLEOTIDE SEQUENCE [LARGE SCALE GENOMIC DNA]</scope>
    <source>
        <strain evidence="1 2">MBTL60-118</strain>
    </source>
</reference>